<dbReference type="Pfam" id="PF00535">
    <property type="entry name" value="Glycos_transf_2"/>
    <property type="match status" value="1"/>
</dbReference>
<accession>A0A662YZW2</accession>
<keyword evidence="3" id="KW-1185">Reference proteome</keyword>
<name>A0A662YZW2_9STAP</name>
<evidence type="ECO:0000259" key="1">
    <source>
        <dbReference type="Pfam" id="PF00535"/>
    </source>
</evidence>
<dbReference type="Proteomes" id="UP000243605">
    <property type="component" value="Unassembled WGS sequence"/>
</dbReference>
<dbReference type="SUPFAM" id="SSF53448">
    <property type="entry name" value="Nucleotide-diphospho-sugar transferases"/>
    <property type="match status" value="1"/>
</dbReference>
<reference evidence="2 3" key="1">
    <citation type="submission" date="2016-10" db="EMBL/GenBank/DDBJ databases">
        <authorList>
            <person name="Varghese N."/>
            <person name="Submissions S."/>
        </authorList>
    </citation>
    <scope>NUCLEOTIDE SEQUENCE [LARGE SCALE GENOMIC DNA]</scope>
    <source>
        <strain evidence="2 3">IBRC-M10081</strain>
    </source>
</reference>
<dbReference type="InterPro" id="IPR001173">
    <property type="entry name" value="Glyco_trans_2-like"/>
</dbReference>
<feature type="domain" description="Glycosyltransferase 2-like" evidence="1">
    <location>
        <begin position="295"/>
        <end position="419"/>
    </location>
</feature>
<dbReference type="CDD" id="cd00761">
    <property type="entry name" value="Glyco_tranf_GTA_type"/>
    <property type="match status" value="1"/>
</dbReference>
<gene>
    <name evidence="2" type="ORF">SAMN05192557_0008</name>
</gene>
<keyword evidence="2" id="KW-0808">Transferase</keyword>
<dbReference type="EMBL" id="FOIT01000001">
    <property type="protein sequence ID" value="SEV79632.1"/>
    <property type="molecule type" value="Genomic_DNA"/>
</dbReference>
<evidence type="ECO:0000313" key="3">
    <source>
        <dbReference type="Proteomes" id="UP000243605"/>
    </source>
</evidence>
<protein>
    <submittedName>
        <fullName evidence="2">Glycosyltransferase involved in cell wall bisynthesis</fullName>
    </submittedName>
</protein>
<dbReference type="OrthoDB" id="6713581at2"/>
<proteinExistence type="predicted"/>
<evidence type="ECO:0000313" key="2">
    <source>
        <dbReference type="EMBL" id="SEV79632.1"/>
    </source>
</evidence>
<organism evidence="2 3">
    <name type="scientific">Aliicoccus persicus</name>
    <dbReference type="NCBI Taxonomy" id="930138"/>
    <lineage>
        <taxon>Bacteria</taxon>
        <taxon>Bacillati</taxon>
        <taxon>Bacillota</taxon>
        <taxon>Bacilli</taxon>
        <taxon>Bacillales</taxon>
        <taxon>Staphylococcaceae</taxon>
        <taxon>Aliicoccus</taxon>
    </lineage>
</organism>
<dbReference type="Gene3D" id="3.90.550.10">
    <property type="entry name" value="Spore Coat Polysaccharide Biosynthesis Protein SpsA, Chain A"/>
    <property type="match status" value="1"/>
</dbReference>
<dbReference type="InterPro" id="IPR029044">
    <property type="entry name" value="Nucleotide-diphossugar_trans"/>
</dbReference>
<dbReference type="AlphaFoldDB" id="A0A662YZW2"/>
<sequence>MTINLKSSKSSKNIGVIMNYLTKQSFTRVYNTFQIPTEGYIDYFRDNNIDTLLVELEIYEEDHEWYSKNLSDVIKAAELLELKTILINFNGEVVPKILQSYKCININPSYEESMAPNDYPILIDEYKFNPSGNKSTLDILYLGLPDNEYSNDQREFHKKRGLKTKKIDIFSLDKDKIVLLLNAIKRSKVVYLYDASNINKKFLYYLDVLVSLFNTCLVYNANEGIKLKYGDRYESEESTSYMIQAMIENDIFREKIILSKTRNVFLRNTFLRTPNYERFEKSFNYNDDNNVSVLVASKRREFLENFIRQTNDQTFVNLQIIFITHGFDLSDVEKEKLVNLSKYELTFIPCAEEMSFGNCLNEGLEHIKNDYVIKMDDDDYYYPNFIIDLLLALKYSKADVVGKYAFFFYLEKDNVVGQRRQKYQYCEITEVKGNTMICKTDVLKKFKFNDLPRHVDSDFFFRVREDGGKIFCIHPYDMCVFRAEDKLNHTYRVLDSRFLRDANIIYYGLPNKTISSDRIYSF</sequence>
<dbReference type="RefSeq" id="WP_091472490.1">
    <property type="nucleotide sequence ID" value="NZ_FOIT01000001.1"/>
</dbReference>
<dbReference type="GO" id="GO:0016740">
    <property type="term" value="F:transferase activity"/>
    <property type="evidence" value="ECO:0007669"/>
    <property type="project" value="UniProtKB-KW"/>
</dbReference>